<dbReference type="InterPro" id="IPR011711">
    <property type="entry name" value="GntR_C"/>
</dbReference>
<keyword evidence="3" id="KW-0804">Transcription</keyword>
<dbReference type="Gene3D" id="1.20.120.530">
    <property type="entry name" value="GntR ligand-binding domain-like"/>
    <property type="match status" value="1"/>
</dbReference>
<keyword evidence="6" id="KW-1185">Reference proteome</keyword>
<accession>A0A7Z0D276</accession>
<evidence type="ECO:0000313" key="5">
    <source>
        <dbReference type="EMBL" id="NYI67509.1"/>
    </source>
</evidence>
<dbReference type="SUPFAM" id="SSF46785">
    <property type="entry name" value="Winged helix' DNA-binding domain"/>
    <property type="match status" value="1"/>
</dbReference>
<evidence type="ECO:0000313" key="6">
    <source>
        <dbReference type="Proteomes" id="UP000539111"/>
    </source>
</evidence>
<keyword evidence="1" id="KW-0805">Transcription regulation</keyword>
<evidence type="ECO:0000256" key="2">
    <source>
        <dbReference type="ARBA" id="ARBA00023125"/>
    </source>
</evidence>
<keyword evidence="2 5" id="KW-0238">DNA-binding</keyword>
<organism evidence="5 6">
    <name type="scientific">Spelaeicoccus albus</name>
    <dbReference type="NCBI Taxonomy" id="1280376"/>
    <lineage>
        <taxon>Bacteria</taxon>
        <taxon>Bacillati</taxon>
        <taxon>Actinomycetota</taxon>
        <taxon>Actinomycetes</taxon>
        <taxon>Micrococcales</taxon>
        <taxon>Brevibacteriaceae</taxon>
        <taxon>Spelaeicoccus</taxon>
    </lineage>
</organism>
<dbReference type="RefSeq" id="WP_179427522.1">
    <property type="nucleotide sequence ID" value="NZ_JACBZP010000001.1"/>
</dbReference>
<proteinExistence type="predicted"/>
<dbReference type="PANTHER" id="PTHR43537:SF44">
    <property type="entry name" value="GNTR FAMILY REGULATORY PROTEIN"/>
    <property type="match status" value="1"/>
</dbReference>
<dbReference type="GO" id="GO:0003700">
    <property type="term" value="F:DNA-binding transcription factor activity"/>
    <property type="evidence" value="ECO:0007669"/>
    <property type="project" value="InterPro"/>
</dbReference>
<dbReference type="Pfam" id="PF00392">
    <property type="entry name" value="GntR"/>
    <property type="match status" value="1"/>
</dbReference>
<dbReference type="AlphaFoldDB" id="A0A7Z0D276"/>
<gene>
    <name evidence="5" type="ORF">BJY26_001815</name>
</gene>
<dbReference type="Gene3D" id="1.10.10.10">
    <property type="entry name" value="Winged helix-like DNA-binding domain superfamily/Winged helix DNA-binding domain"/>
    <property type="match status" value="1"/>
</dbReference>
<evidence type="ECO:0000256" key="3">
    <source>
        <dbReference type="ARBA" id="ARBA00023163"/>
    </source>
</evidence>
<dbReference type="PROSITE" id="PS50949">
    <property type="entry name" value="HTH_GNTR"/>
    <property type="match status" value="1"/>
</dbReference>
<reference evidence="5 6" key="1">
    <citation type="submission" date="2020-07" db="EMBL/GenBank/DDBJ databases">
        <title>Sequencing the genomes of 1000 actinobacteria strains.</title>
        <authorList>
            <person name="Klenk H.-P."/>
        </authorList>
    </citation>
    <scope>NUCLEOTIDE SEQUENCE [LARGE SCALE GENOMIC DNA]</scope>
    <source>
        <strain evidence="5 6">DSM 26341</strain>
    </source>
</reference>
<dbReference type="SMART" id="SM00345">
    <property type="entry name" value="HTH_GNTR"/>
    <property type="match status" value="1"/>
</dbReference>
<dbReference type="Proteomes" id="UP000539111">
    <property type="component" value="Unassembled WGS sequence"/>
</dbReference>
<protein>
    <submittedName>
        <fullName evidence="5">DNA-binding FadR family transcriptional regulator</fullName>
    </submittedName>
</protein>
<dbReference type="PRINTS" id="PR00035">
    <property type="entry name" value="HTHGNTR"/>
</dbReference>
<evidence type="ECO:0000256" key="1">
    <source>
        <dbReference type="ARBA" id="ARBA00023015"/>
    </source>
</evidence>
<dbReference type="EMBL" id="JACBZP010000001">
    <property type="protein sequence ID" value="NYI67509.1"/>
    <property type="molecule type" value="Genomic_DNA"/>
</dbReference>
<comment type="caution">
    <text evidence="5">The sequence shown here is derived from an EMBL/GenBank/DDBJ whole genome shotgun (WGS) entry which is preliminary data.</text>
</comment>
<dbReference type="InterPro" id="IPR036390">
    <property type="entry name" value="WH_DNA-bd_sf"/>
</dbReference>
<dbReference type="GO" id="GO:0003677">
    <property type="term" value="F:DNA binding"/>
    <property type="evidence" value="ECO:0007669"/>
    <property type="project" value="UniProtKB-KW"/>
</dbReference>
<evidence type="ECO:0000259" key="4">
    <source>
        <dbReference type="PROSITE" id="PS50949"/>
    </source>
</evidence>
<dbReference type="PANTHER" id="PTHR43537">
    <property type="entry name" value="TRANSCRIPTIONAL REGULATOR, GNTR FAMILY"/>
    <property type="match status" value="1"/>
</dbReference>
<dbReference type="InterPro" id="IPR036388">
    <property type="entry name" value="WH-like_DNA-bd_sf"/>
</dbReference>
<dbReference type="InterPro" id="IPR008920">
    <property type="entry name" value="TF_FadR/GntR_C"/>
</dbReference>
<sequence>MQHPTDAVFAQHSRRGRSVTAELKDYILSHELRPGDPFPPESTLVEQLDVSRSSLREAIRTLVALDIIEVRHGYGTIVGKMSMAPLVEGLAFKAVMNASGDMSALREVVEIRQALDLAMARDVVAALDGTEDSELAELVGAMQEKARRGRTFADEDGAFHSRLLARVGNSLAGQLISALWEVHTIVTPRLGIAPPDDIADTAAAHGEMLRCAQAGDLDGYRSAVVAHYAPLRRVLDALED</sequence>
<dbReference type="InterPro" id="IPR000524">
    <property type="entry name" value="Tscrpt_reg_HTH_GntR"/>
</dbReference>
<dbReference type="SMART" id="SM00895">
    <property type="entry name" value="FCD"/>
    <property type="match status" value="1"/>
</dbReference>
<dbReference type="SUPFAM" id="SSF48008">
    <property type="entry name" value="GntR ligand-binding domain-like"/>
    <property type="match status" value="1"/>
</dbReference>
<feature type="domain" description="HTH gntR-type" evidence="4">
    <location>
        <begin position="13"/>
        <end position="81"/>
    </location>
</feature>
<name>A0A7Z0D276_9MICO</name>
<dbReference type="Pfam" id="PF07729">
    <property type="entry name" value="FCD"/>
    <property type="match status" value="1"/>
</dbReference>
<dbReference type="CDD" id="cd07377">
    <property type="entry name" value="WHTH_GntR"/>
    <property type="match status" value="1"/>
</dbReference>